<keyword evidence="5 8" id="KW-1133">Transmembrane helix</keyword>
<feature type="transmembrane region" description="Helical" evidence="8">
    <location>
        <begin position="17"/>
        <end position="39"/>
    </location>
</feature>
<evidence type="ECO:0000313" key="11">
    <source>
        <dbReference type="Proteomes" id="UP000185494"/>
    </source>
</evidence>
<keyword evidence="2" id="KW-0813">Transport</keyword>
<feature type="transmembrane region" description="Helical" evidence="8">
    <location>
        <begin position="313"/>
        <end position="337"/>
    </location>
</feature>
<dbReference type="PANTHER" id="PTHR23513">
    <property type="entry name" value="INTEGRAL MEMBRANE EFFLUX PROTEIN-RELATED"/>
    <property type="match status" value="1"/>
</dbReference>
<evidence type="ECO:0000256" key="5">
    <source>
        <dbReference type="ARBA" id="ARBA00022989"/>
    </source>
</evidence>
<feature type="transmembrane region" description="Helical" evidence="8">
    <location>
        <begin position="349"/>
        <end position="369"/>
    </location>
</feature>
<evidence type="ECO:0000256" key="3">
    <source>
        <dbReference type="ARBA" id="ARBA00022475"/>
    </source>
</evidence>
<feature type="compositionally biased region" description="Pro residues" evidence="7">
    <location>
        <begin position="399"/>
        <end position="408"/>
    </location>
</feature>
<dbReference type="RefSeq" id="WP_075797767.1">
    <property type="nucleotide sequence ID" value="NZ_CP015583.1"/>
</dbReference>
<feature type="transmembrane region" description="Helical" evidence="8">
    <location>
        <begin position="259"/>
        <end position="277"/>
    </location>
</feature>
<dbReference type="Pfam" id="PF05977">
    <property type="entry name" value="MFS_3"/>
    <property type="match status" value="1"/>
</dbReference>
<feature type="region of interest" description="Disordered" evidence="7">
    <location>
        <begin position="397"/>
        <end position="416"/>
    </location>
</feature>
<dbReference type="Gene3D" id="1.20.1250.20">
    <property type="entry name" value="MFS general substrate transporter like domains"/>
    <property type="match status" value="1"/>
</dbReference>
<evidence type="ECO:0000256" key="6">
    <source>
        <dbReference type="ARBA" id="ARBA00023136"/>
    </source>
</evidence>
<dbReference type="CDD" id="cd06173">
    <property type="entry name" value="MFS_MefA_like"/>
    <property type="match status" value="1"/>
</dbReference>
<proteinExistence type="predicted"/>
<dbReference type="EMBL" id="CP015583">
    <property type="protein sequence ID" value="APT56844.1"/>
    <property type="molecule type" value="Genomic_DNA"/>
</dbReference>
<feature type="transmembrane region" description="Helical" evidence="8">
    <location>
        <begin position="110"/>
        <end position="131"/>
    </location>
</feature>
<evidence type="ECO:0000313" key="10">
    <source>
        <dbReference type="EMBL" id="APT56844.1"/>
    </source>
</evidence>
<name>A0A1L7ADH3_9PROT</name>
<dbReference type="KEGG" id="rgi:RGI145_06730"/>
<dbReference type="GO" id="GO:0022857">
    <property type="term" value="F:transmembrane transporter activity"/>
    <property type="evidence" value="ECO:0007669"/>
    <property type="project" value="InterPro"/>
</dbReference>
<reference evidence="10 11" key="1">
    <citation type="submission" date="2016-05" db="EMBL/GenBank/DDBJ databases">
        <title>Complete Genome and Methylome Analysis of Psychrotrophic Bacterial Isolates from Antarctic Lake Untersee.</title>
        <authorList>
            <person name="Fomenkov A."/>
            <person name="Akimov V.N."/>
            <person name="Vasilyeva L.V."/>
            <person name="Andersen D."/>
            <person name="Vincze T."/>
            <person name="Roberts R.J."/>
        </authorList>
    </citation>
    <scope>NUCLEOTIDE SEQUENCE [LARGE SCALE GENOMIC DNA]</scope>
    <source>
        <strain evidence="10 11">U14-5</strain>
    </source>
</reference>
<keyword evidence="4 8" id="KW-0812">Transmembrane</keyword>
<feature type="transmembrane region" description="Helical" evidence="8">
    <location>
        <begin position="84"/>
        <end position="104"/>
    </location>
</feature>
<dbReference type="Proteomes" id="UP000185494">
    <property type="component" value="Chromosome 1"/>
</dbReference>
<comment type="subcellular location">
    <subcellularLocation>
        <location evidence="1">Cell membrane</location>
        <topology evidence="1">Multi-pass membrane protein</topology>
    </subcellularLocation>
</comment>
<feature type="transmembrane region" description="Helical" evidence="8">
    <location>
        <begin position="227"/>
        <end position="247"/>
    </location>
</feature>
<dbReference type="InterPro" id="IPR010290">
    <property type="entry name" value="TM_effector"/>
</dbReference>
<evidence type="ECO:0000256" key="1">
    <source>
        <dbReference type="ARBA" id="ARBA00004651"/>
    </source>
</evidence>
<dbReference type="STRING" id="257708.RGI145_06730"/>
<feature type="transmembrane region" description="Helical" evidence="8">
    <location>
        <begin position="51"/>
        <end position="72"/>
    </location>
</feature>
<organism evidence="10 11">
    <name type="scientific">Roseomonas gilardii</name>
    <dbReference type="NCBI Taxonomy" id="257708"/>
    <lineage>
        <taxon>Bacteria</taxon>
        <taxon>Pseudomonadati</taxon>
        <taxon>Pseudomonadota</taxon>
        <taxon>Alphaproteobacteria</taxon>
        <taxon>Acetobacterales</taxon>
        <taxon>Roseomonadaceae</taxon>
        <taxon>Roseomonas</taxon>
    </lineage>
</organism>
<feature type="domain" description="Major facilitator superfamily (MFS) profile" evidence="9">
    <location>
        <begin position="14"/>
        <end position="401"/>
    </location>
</feature>
<evidence type="ECO:0000256" key="4">
    <source>
        <dbReference type="ARBA" id="ARBA00022692"/>
    </source>
</evidence>
<feature type="transmembrane region" description="Helical" evidence="8">
    <location>
        <begin position="289"/>
        <end position="307"/>
    </location>
</feature>
<evidence type="ECO:0000256" key="2">
    <source>
        <dbReference type="ARBA" id="ARBA00022448"/>
    </source>
</evidence>
<dbReference type="GO" id="GO:0005886">
    <property type="term" value="C:plasma membrane"/>
    <property type="evidence" value="ECO:0007669"/>
    <property type="project" value="UniProtKB-SubCell"/>
</dbReference>
<keyword evidence="6 8" id="KW-0472">Membrane</keyword>
<feature type="transmembrane region" description="Helical" evidence="8">
    <location>
        <begin position="143"/>
        <end position="169"/>
    </location>
</feature>
<evidence type="ECO:0000256" key="7">
    <source>
        <dbReference type="SAM" id="MobiDB-lite"/>
    </source>
</evidence>
<sequence length="531" mass="56087">MPLPAAFQPLRHPNFRLLWTATLFSNMGLWVQNTGAGWLMTILDGRPGMVALVQTASLLPVFLLAMPAGALADILDRRRFLIGAQLWMCFSALLLCLLAAVGVIGPWGLLALTFALGIGSAINFPAFSAVTPELVPRADLAQAIVLNGIGFNLARALGPALGGLLMGMAGPQATFALNAACVMVLVVALFLWRRQAPAGRLPNEHFLSAMRTGVRFVVASPALRGTILRSLVTFFAGAAIWGLLPLLVRRQLGLGPEAYGLMLAAMGTGAVCAGFLLPSLRSRMSFSTLVVLGTTAMGAALVVLGLSRHWLPAILAMLVYGACWISAASTFGASAQLSAPSWVRARAMGLYQVATFGAMALGSVLSGAAGEAFGIPATLAGFGIGGAIGAWALQRLPMENPPPPPPPGADILHPAPESPDPGLASVLARDALPVMESVRYLVPEVDRAEFLAAMREVRGVRMRAGAVNWRLYEDVAHPERFVELWTMESWMEHLREAGRMTDADAAILARAAALHRGSEPALAGRYLSLEP</sequence>
<dbReference type="AlphaFoldDB" id="A0A1L7ADH3"/>
<dbReference type="eggNOG" id="COG0477">
    <property type="taxonomic scope" value="Bacteria"/>
</dbReference>
<dbReference type="SUPFAM" id="SSF103473">
    <property type="entry name" value="MFS general substrate transporter"/>
    <property type="match status" value="1"/>
</dbReference>
<feature type="transmembrane region" description="Helical" evidence="8">
    <location>
        <begin position="175"/>
        <end position="192"/>
    </location>
</feature>
<gene>
    <name evidence="10" type="ORF">RGI145_06730</name>
</gene>
<dbReference type="PANTHER" id="PTHR23513:SF11">
    <property type="entry name" value="STAPHYLOFERRIN A TRANSPORTER"/>
    <property type="match status" value="1"/>
</dbReference>
<protein>
    <submittedName>
        <fullName evidence="10">MFS transporter permease</fullName>
    </submittedName>
</protein>
<keyword evidence="3" id="KW-1003">Cell membrane</keyword>
<dbReference type="InterPro" id="IPR036259">
    <property type="entry name" value="MFS_trans_sf"/>
</dbReference>
<accession>A0A1L7ADH3</accession>
<evidence type="ECO:0000259" key="9">
    <source>
        <dbReference type="PROSITE" id="PS50850"/>
    </source>
</evidence>
<evidence type="ECO:0000256" key="8">
    <source>
        <dbReference type="SAM" id="Phobius"/>
    </source>
</evidence>
<dbReference type="PROSITE" id="PS50850">
    <property type="entry name" value="MFS"/>
    <property type="match status" value="1"/>
</dbReference>
<dbReference type="InterPro" id="IPR020846">
    <property type="entry name" value="MFS_dom"/>
</dbReference>